<dbReference type="EMBL" id="REGN01011483">
    <property type="protein sequence ID" value="RMZ97325.1"/>
    <property type="molecule type" value="Genomic_DNA"/>
</dbReference>
<gene>
    <name evidence="1" type="ORF">BpHYR1_022930</name>
</gene>
<sequence>MDRLGRPCKPVWTDGSVGWDGRVGAANRLGRTAETAVVWTLLLKSKNELGLSWEIFFNCVYDSTWIFPL</sequence>
<reference evidence="1 2" key="1">
    <citation type="journal article" date="2018" name="Sci. Rep.">
        <title>Genomic signatures of local adaptation to the degree of environmental predictability in rotifers.</title>
        <authorList>
            <person name="Franch-Gras L."/>
            <person name="Hahn C."/>
            <person name="Garcia-Roger E.M."/>
            <person name="Carmona M.J."/>
            <person name="Serra M."/>
            <person name="Gomez A."/>
        </authorList>
    </citation>
    <scope>NUCLEOTIDE SEQUENCE [LARGE SCALE GENOMIC DNA]</scope>
    <source>
        <strain evidence="1">HYR1</strain>
    </source>
</reference>
<evidence type="ECO:0000313" key="1">
    <source>
        <dbReference type="EMBL" id="RMZ97325.1"/>
    </source>
</evidence>
<dbReference type="AlphaFoldDB" id="A0A3M7PE08"/>
<accession>A0A3M7PE08</accession>
<evidence type="ECO:0000313" key="2">
    <source>
        <dbReference type="Proteomes" id="UP000276133"/>
    </source>
</evidence>
<proteinExistence type="predicted"/>
<dbReference type="Proteomes" id="UP000276133">
    <property type="component" value="Unassembled WGS sequence"/>
</dbReference>
<organism evidence="1 2">
    <name type="scientific">Brachionus plicatilis</name>
    <name type="common">Marine rotifer</name>
    <name type="synonym">Brachionus muelleri</name>
    <dbReference type="NCBI Taxonomy" id="10195"/>
    <lineage>
        <taxon>Eukaryota</taxon>
        <taxon>Metazoa</taxon>
        <taxon>Spiralia</taxon>
        <taxon>Gnathifera</taxon>
        <taxon>Rotifera</taxon>
        <taxon>Eurotatoria</taxon>
        <taxon>Monogononta</taxon>
        <taxon>Pseudotrocha</taxon>
        <taxon>Ploima</taxon>
        <taxon>Brachionidae</taxon>
        <taxon>Brachionus</taxon>
    </lineage>
</organism>
<name>A0A3M7PE08_BRAPC</name>
<keyword evidence="2" id="KW-1185">Reference proteome</keyword>
<protein>
    <submittedName>
        <fullName evidence="1">Uncharacterized protein</fullName>
    </submittedName>
</protein>
<comment type="caution">
    <text evidence="1">The sequence shown here is derived from an EMBL/GenBank/DDBJ whole genome shotgun (WGS) entry which is preliminary data.</text>
</comment>